<dbReference type="SMART" id="SM00220">
    <property type="entry name" value="S_TKc"/>
    <property type="match status" value="1"/>
</dbReference>
<dbReference type="SUPFAM" id="SSF56112">
    <property type="entry name" value="Protein kinase-like (PK-like)"/>
    <property type="match status" value="1"/>
</dbReference>
<dbReference type="AlphaFoldDB" id="A0A388M6X4"/>
<evidence type="ECO:0000313" key="5">
    <source>
        <dbReference type="EMBL" id="GBG90347.1"/>
    </source>
</evidence>
<dbReference type="Gene3D" id="3.30.200.20">
    <property type="entry name" value="Phosphorylase Kinase, domain 1"/>
    <property type="match status" value="1"/>
</dbReference>
<name>A0A388M6X4_CHABU</name>
<dbReference type="PROSITE" id="PS50011">
    <property type="entry name" value="PROTEIN_KINASE_DOM"/>
    <property type="match status" value="1"/>
</dbReference>
<keyword evidence="3" id="KW-0732">Signal</keyword>
<keyword evidence="2" id="KW-0812">Transmembrane</keyword>
<keyword evidence="6" id="KW-1185">Reference proteome</keyword>
<dbReference type="InterPro" id="IPR000719">
    <property type="entry name" value="Prot_kinase_dom"/>
</dbReference>
<dbReference type="Gene3D" id="2.120.10.30">
    <property type="entry name" value="TolB, C-terminal domain"/>
    <property type="match status" value="1"/>
</dbReference>
<reference evidence="5 6" key="1">
    <citation type="journal article" date="2018" name="Cell">
        <title>The Chara Genome: Secondary Complexity and Implications for Plant Terrestrialization.</title>
        <authorList>
            <person name="Nishiyama T."/>
            <person name="Sakayama H."/>
            <person name="Vries J.D."/>
            <person name="Buschmann H."/>
            <person name="Saint-Marcoux D."/>
            <person name="Ullrich K.K."/>
            <person name="Haas F.B."/>
            <person name="Vanderstraeten L."/>
            <person name="Becker D."/>
            <person name="Lang D."/>
            <person name="Vosolsobe S."/>
            <person name="Rombauts S."/>
            <person name="Wilhelmsson P.K.I."/>
            <person name="Janitza P."/>
            <person name="Kern R."/>
            <person name="Heyl A."/>
            <person name="Rumpler F."/>
            <person name="Villalobos L.I.A.C."/>
            <person name="Clay J.M."/>
            <person name="Skokan R."/>
            <person name="Toyoda A."/>
            <person name="Suzuki Y."/>
            <person name="Kagoshima H."/>
            <person name="Schijlen E."/>
            <person name="Tajeshwar N."/>
            <person name="Catarino B."/>
            <person name="Hetherington A.J."/>
            <person name="Saltykova A."/>
            <person name="Bonnot C."/>
            <person name="Breuninger H."/>
            <person name="Symeonidi A."/>
            <person name="Radhakrishnan G.V."/>
            <person name="Van Nieuwerburgh F."/>
            <person name="Deforce D."/>
            <person name="Chang C."/>
            <person name="Karol K.G."/>
            <person name="Hedrich R."/>
            <person name="Ulvskov P."/>
            <person name="Glockner G."/>
            <person name="Delwiche C.F."/>
            <person name="Petrasek J."/>
            <person name="Van de Peer Y."/>
            <person name="Friml J."/>
            <person name="Beilby M."/>
            <person name="Dolan L."/>
            <person name="Kohara Y."/>
            <person name="Sugano S."/>
            <person name="Fujiyama A."/>
            <person name="Delaux P.-M."/>
            <person name="Quint M."/>
            <person name="TheiBen G."/>
            <person name="Hagemann M."/>
            <person name="Harholt J."/>
            <person name="Dunand C."/>
            <person name="Zachgo S."/>
            <person name="Langdale J."/>
            <person name="Maumus F."/>
            <person name="Straeten D.V.D."/>
            <person name="Gould S.B."/>
            <person name="Rensing S.A."/>
        </authorList>
    </citation>
    <scope>NUCLEOTIDE SEQUENCE [LARGE SCALE GENOMIC DNA]</scope>
    <source>
        <strain evidence="5 6">S276</strain>
    </source>
</reference>
<keyword evidence="2" id="KW-0472">Membrane</keyword>
<dbReference type="PROSITE" id="PS00108">
    <property type="entry name" value="PROTEIN_KINASE_ST"/>
    <property type="match status" value="1"/>
</dbReference>
<dbReference type="Proteomes" id="UP000265515">
    <property type="component" value="Unassembled WGS sequence"/>
</dbReference>
<feature type="region of interest" description="Disordered" evidence="1">
    <location>
        <begin position="731"/>
        <end position="750"/>
    </location>
</feature>
<dbReference type="PANTHER" id="PTHR48006">
    <property type="entry name" value="LEUCINE-RICH REPEAT-CONTAINING PROTEIN DDB_G0281931-RELATED"/>
    <property type="match status" value="1"/>
</dbReference>
<dbReference type="EMBL" id="BFEA01000805">
    <property type="protein sequence ID" value="GBG90347.1"/>
    <property type="molecule type" value="Genomic_DNA"/>
</dbReference>
<feature type="domain" description="Protein kinase" evidence="4">
    <location>
        <begin position="550"/>
        <end position="860"/>
    </location>
</feature>
<evidence type="ECO:0000256" key="3">
    <source>
        <dbReference type="SAM" id="SignalP"/>
    </source>
</evidence>
<dbReference type="InterPro" id="IPR011009">
    <property type="entry name" value="Kinase-like_dom_sf"/>
</dbReference>
<dbReference type="GO" id="GO:0005524">
    <property type="term" value="F:ATP binding"/>
    <property type="evidence" value="ECO:0007669"/>
    <property type="project" value="InterPro"/>
</dbReference>
<dbReference type="GO" id="GO:0004672">
    <property type="term" value="F:protein kinase activity"/>
    <property type="evidence" value="ECO:0007669"/>
    <property type="project" value="InterPro"/>
</dbReference>
<organism evidence="5 6">
    <name type="scientific">Chara braunii</name>
    <name type="common">Braun's stonewort</name>
    <dbReference type="NCBI Taxonomy" id="69332"/>
    <lineage>
        <taxon>Eukaryota</taxon>
        <taxon>Viridiplantae</taxon>
        <taxon>Streptophyta</taxon>
        <taxon>Charophyceae</taxon>
        <taxon>Charales</taxon>
        <taxon>Characeae</taxon>
        <taxon>Chara</taxon>
    </lineage>
</organism>
<feature type="region of interest" description="Disordered" evidence="1">
    <location>
        <begin position="504"/>
        <end position="525"/>
    </location>
</feature>
<evidence type="ECO:0000256" key="1">
    <source>
        <dbReference type="SAM" id="MobiDB-lite"/>
    </source>
</evidence>
<dbReference type="InterPro" id="IPR011042">
    <property type="entry name" value="6-blade_b-propeller_TolB-like"/>
</dbReference>
<dbReference type="InterPro" id="IPR008271">
    <property type="entry name" value="Ser/Thr_kinase_AS"/>
</dbReference>
<sequence>MGLSTSRVLLWTWICILVMFVGSETTACHSEWCRRQEGSSNLKGGGRNLQQQLGLLEIEDKALLADGVDLIKHRGDRSADTVFVIHTVALSSGDSEMLDTIYYTESSVQLVNHTWYSEQPTAKKIEWSKELGFYNISVIGGPWSRRVDKDIARFNSTGLSGLIVVNAERLIVSETLNDRLIALDLKNGTTFEFTTKLRYPLQIAKHPQRETFFVSMRDRIREVPLTGPVDANTIRRVAGPNGRDDKTGFADSRLFDTDARFDMPMIAPQAVSRNGAWLYVADYFNNAVRRVDLAKSTTETIAGGTGNLTFGGDGRGFNRTSSVALTSNACNLFVSEDGGMIHWLIFDKPSTNASNRTVVATLRRPDGSPIAINALALTNNDRFLFAGTGDGQILRLQLNSSALHQCHNDTSDSDGSSARPGKSVSDERRNILLFGMCVGLGCALFILCAILAGMYVMTSFSRNESPLSKSSLRTVNLSDGTTGSHDGRDTSQLFFATISTSEPTLSASKGRVPGSESAETGIKRSPRSRAVAKTSVWEFQLSVLDYAIASGHPLNGKGGAYGDVYKACLLIKGKSTDVAIKVMRGEFNRVKHRQFKTEVNTLMNVQHKNLCKLLGYCAEENKCILVYPFIDGGSLYDRLHACRHVRNAVLPQHEGGGLDAESLEPFNWQERMLIVKQVASCLRYLHDELEQPIVHRDVKTANILVRGRGTRVHAYLSDFGLAKLRDVSDDDTNPHTTTGHTTLPTVTTSGTPGYMPPEYLLESRLTMSSDVFALGVVMLELVTGLKAVIRCTENDRLALYSWARRRRAYNLETYVDERLAGSLSNVEWHMAGEVVELALWCTGDRPSKRPSMSRVVHELERIIMQEEGKR</sequence>
<accession>A0A388M6X4</accession>
<gene>
    <name evidence="5" type="ORF">CBR_g50595</name>
</gene>
<dbReference type="Pfam" id="PF07714">
    <property type="entry name" value="PK_Tyr_Ser-Thr"/>
    <property type="match status" value="1"/>
</dbReference>
<comment type="caution">
    <text evidence="5">The sequence shown here is derived from an EMBL/GenBank/DDBJ whole genome shotgun (WGS) entry which is preliminary data.</text>
</comment>
<protein>
    <recommendedName>
        <fullName evidence="4">Protein kinase domain-containing protein</fullName>
    </recommendedName>
</protein>
<proteinExistence type="predicted"/>
<dbReference type="Gene3D" id="1.10.510.10">
    <property type="entry name" value="Transferase(Phosphotransferase) domain 1"/>
    <property type="match status" value="1"/>
</dbReference>
<dbReference type="InterPro" id="IPR051824">
    <property type="entry name" value="LRR_Rcpt-Like_S/T_Kinase"/>
</dbReference>
<dbReference type="InterPro" id="IPR001245">
    <property type="entry name" value="Ser-Thr/Tyr_kinase_cat_dom"/>
</dbReference>
<dbReference type="PANTHER" id="PTHR48006:SF86">
    <property type="entry name" value="PROTEIN KINASE DOMAIN-CONTAINING PROTEIN"/>
    <property type="match status" value="1"/>
</dbReference>
<dbReference type="STRING" id="69332.A0A388M6X4"/>
<feature type="transmembrane region" description="Helical" evidence="2">
    <location>
        <begin position="431"/>
        <end position="456"/>
    </location>
</feature>
<dbReference type="OrthoDB" id="4062651at2759"/>
<keyword evidence="2" id="KW-1133">Transmembrane helix</keyword>
<evidence type="ECO:0000256" key="2">
    <source>
        <dbReference type="SAM" id="Phobius"/>
    </source>
</evidence>
<dbReference type="Gramene" id="GBG90347">
    <property type="protein sequence ID" value="GBG90347"/>
    <property type="gene ID" value="CBR_g50595"/>
</dbReference>
<feature type="compositionally biased region" description="Low complexity" evidence="1">
    <location>
        <begin position="734"/>
        <end position="750"/>
    </location>
</feature>
<feature type="signal peptide" evidence="3">
    <location>
        <begin position="1"/>
        <end position="23"/>
    </location>
</feature>
<evidence type="ECO:0000313" key="6">
    <source>
        <dbReference type="Proteomes" id="UP000265515"/>
    </source>
</evidence>
<dbReference type="SUPFAM" id="SSF63829">
    <property type="entry name" value="Calcium-dependent phosphotriesterase"/>
    <property type="match status" value="1"/>
</dbReference>
<evidence type="ECO:0000259" key="4">
    <source>
        <dbReference type="PROSITE" id="PS50011"/>
    </source>
</evidence>
<feature type="chain" id="PRO_5017370893" description="Protein kinase domain-containing protein" evidence="3">
    <location>
        <begin position="24"/>
        <end position="870"/>
    </location>
</feature>